<evidence type="ECO:0000313" key="1">
    <source>
        <dbReference type="EMBL" id="KXI11473.1"/>
    </source>
</evidence>
<dbReference type="RefSeq" id="WP_061101923.1">
    <property type="nucleotide sequence ID" value="NZ_KQ961832.1"/>
</dbReference>
<comment type="caution">
    <text evidence="1">The sequence shown here is derived from an EMBL/GenBank/DDBJ whole genome shotgun (WGS) entry which is preliminary data.</text>
</comment>
<dbReference type="Gene3D" id="2.30.110.40">
    <property type="entry name" value="Phage tail tube protein"/>
    <property type="match status" value="1"/>
</dbReference>
<dbReference type="SUPFAM" id="SSF69279">
    <property type="entry name" value="Phage tail proteins"/>
    <property type="match status" value="1"/>
</dbReference>
<dbReference type="InterPro" id="IPR018989">
    <property type="entry name" value="DUF2001"/>
</dbReference>
<evidence type="ECO:0000313" key="2">
    <source>
        <dbReference type="Proteomes" id="UP000070326"/>
    </source>
</evidence>
<sequence>MKNYNTDQTLCGTHGELWIDDAEYEEVTGFKAELNLNFGDVDKAKSMAKHKKLVGYELKGEITMNKVTSAIMKKVADNTKKGRATKCKIVSNLDDPDGLGNERIVIYDALFEKATLADWQTKQIGEDKIPFTATEWEILESI</sequence>
<dbReference type="PATRIC" id="fig|1261.5.peg.1381"/>
<dbReference type="InterPro" id="IPR038628">
    <property type="entry name" value="XkdM-like_sf"/>
</dbReference>
<dbReference type="EMBL" id="LSQZ01000071">
    <property type="protein sequence ID" value="KXI11473.1"/>
    <property type="molecule type" value="Genomic_DNA"/>
</dbReference>
<gene>
    <name evidence="1" type="ORF">HMPREF3195_01378</name>
</gene>
<dbReference type="AlphaFoldDB" id="A0A135YQ47"/>
<dbReference type="Proteomes" id="UP000070326">
    <property type="component" value="Unassembled WGS sequence"/>
</dbReference>
<dbReference type="Pfam" id="PF09393">
    <property type="entry name" value="DUF2001"/>
    <property type="match status" value="1"/>
</dbReference>
<proteinExistence type="predicted"/>
<dbReference type="STRING" id="1261.HMPREF3195_01378"/>
<evidence type="ECO:0008006" key="3">
    <source>
        <dbReference type="Google" id="ProtNLM"/>
    </source>
</evidence>
<accession>A0A135YQ47</accession>
<protein>
    <recommendedName>
        <fullName evidence="3">Phage portal protein</fullName>
    </recommendedName>
</protein>
<name>A0A135YQ47_9FIRM</name>
<organism evidence="1 2">
    <name type="scientific">Peptostreptococcus anaerobius</name>
    <dbReference type="NCBI Taxonomy" id="1261"/>
    <lineage>
        <taxon>Bacteria</taxon>
        <taxon>Bacillati</taxon>
        <taxon>Bacillota</taxon>
        <taxon>Clostridia</taxon>
        <taxon>Peptostreptococcales</taxon>
        <taxon>Peptostreptococcaceae</taxon>
        <taxon>Peptostreptococcus</taxon>
    </lineage>
</organism>
<reference evidence="1 2" key="1">
    <citation type="submission" date="2016-02" db="EMBL/GenBank/DDBJ databases">
        <authorList>
            <person name="Wen L."/>
            <person name="He K."/>
            <person name="Yang H."/>
        </authorList>
    </citation>
    <scope>NUCLEOTIDE SEQUENCE [LARGE SCALE GENOMIC DNA]</scope>
    <source>
        <strain evidence="1 2">MJR8628A</strain>
    </source>
</reference>